<evidence type="ECO:0000313" key="1">
    <source>
        <dbReference type="Proteomes" id="UP000887576"/>
    </source>
</evidence>
<name>A0AC34Q878_9BILA</name>
<proteinExistence type="predicted"/>
<accession>A0AC34Q878</accession>
<reference evidence="2" key="1">
    <citation type="submission" date="2022-11" db="UniProtKB">
        <authorList>
            <consortium name="WormBaseParasite"/>
        </authorList>
    </citation>
    <scope>IDENTIFICATION</scope>
</reference>
<organism evidence="1 2">
    <name type="scientific">Panagrolaimus sp. JU765</name>
    <dbReference type="NCBI Taxonomy" id="591449"/>
    <lineage>
        <taxon>Eukaryota</taxon>
        <taxon>Metazoa</taxon>
        <taxon>Ecdysozoa</taxon>
        <taxon>Nematoda</taxon>
        <taxon>Chromadorea</taxon>
        <taxon>Rhabditida</taxon>
        <taxon>Tylenchina</taxon>
        <taxon>Panagrolaimomorpha</taxon>
        <taxon>Panagrolaimoidea</taxon>
        <taxon>Panagrolaimidae</taxon>
        <taxon>Panagrolaimus</taxon>
    </lineage>
</organism>
<dbReference type="Proteomes" id="UP000887576">
    <property type="component" value="Unplaced"/>
</dbReference>
<evidence type="ECO:0000313" key="2">
    <source>
        <dbReference type="WBParaSite" id="JU765_v2.g13834.t1"/>
    </source>
</evidence>
<sequence length="556" mass="64022">MVFEIVQRACISVTEGSVAKPDGYTSFEYQIGVFNDYKLWFTCSEDDEYVSIYLILNCPVPVTIVWDCTVNSMKKTATFTFEKGSKQGFSNFGKKTELFRNYVMKIVSTLTVKFTRKMIRDLTCETPHSVSLLDDEEYKDFTIQVEGQEIKVHKCILSSASSVFAAMLQPHTKEFQESKVNIVDFDYETVKAAVKLMYTRKMDYSWTVTTLLNLYKFADKYDLVDLQKVVYELYDRIDLTTITEISQYSKANGMDNLYQECVYFFSRNFGSNIDRITDLDGLDPVFVMDALKRCKALRIPKMVFEIVQKGCTFVPEGSIAKPDGYTSYDYRIGVFNDYKFRLNCSEKNGYVSIYLILDCPLPVTIDWDCAVNSIKKSATFTFEKDSKQGFSIFGRKTELLRSSMMIVNSTLTVKFTPKMMRDLAPWIPHSVSLLDNEQLKDFTIQVEGQEIMVHRNIIAAASSVFAAMLQPHTKEFQESKVNIVDFDFETVKAAVKLMYTRKMDYSWTVTTLLNLHKFADKYDLVDLTQISEELYDRIDLTTIAEISQYSKANGMD</sequence>
<protein>
    <submittedName>
        <fullName evidence="2">BTB domain-containing protein</fullName>
    </submittedName>
</protein>
<dbReference type="WBParaSite" id="JU765_v2.g13834.t1">
    <property type="protein sequence ID" value="JU765_v2.g13834.t1"/>
    <property type="gene ID" value="JU765_v2.g13834"/>
</dbReference>